<organism evidence="1 2">
    <name type="scientific">Pycnoporus cinnabarinus</name>
    <name type="common">Cinnabar-red polypore</name>
    <name type="synonym">Trametes cinnabarina</name>
    <dbReference type="NCBI Taxonomy" id="5643"/>
    <lineage>
        <taxon>Eukaryota</taxon>
        <taxon>Fungi</taxon>
        <taxon>Dikarya</taxon>
        <taxon>Basidiomycota</taxon>
        <taxon>Agaricomycotina</taxon>
        <taxon>Agaricomycetes</taxon>
        <taxon>Polyporales</taxon>
        <taxon>Polyporaceae</taxon>
        <taxon>Trametes</taxon>
    </lineage>
</organism>
<gene>
    <name evidence="1" type="ORF">BN946_scf184787.g11</name>
</gene>
<dbReference type="SUPFAM" id="SSF81301">
    <property type="entry name" value="Nucleotidyltransferase"/>
    <property type="match status" value="2"/>
</dbReference>
<dbReference type="HOGENOM" id="CLU_511040_0_0_1"/>
<dbReference type="Proteomes" id="UP000029665">
    <property type="component" value="Unassembled WGS sequence"/>
</dbReference>
<dbReference type="InterPro" id="IPR043519">
    <property type="entry name" value="NT_sf"/>
</dbReference>
<reference evidence="1" key="1">
    <citation type="submission" date="2014-01" db="EMBL/GenBank/DDBJ databases">
        <title>The genome of the white-rot fungus Pycnoporus cinnabarinus: a basidiomycete model with a versatile arsenal for lignocellulosic biomass breakdown.</title>
        <authorList>
            <person name="Levasseur A."/>
            <person name="Lomascolo A."/>
            <person name="Ruiz-Duenas F.J."/>
            <person name="Uzan E."/>
            <person name="Piumi F."/>
            <person name="Kues U."/>
            <person name="Ram A.F.J."/>
            <person name="Murat C."/>
            <person name="Haon M."/>
            <person name="Benoit I."/>
            <person name="Arfi Y."/>
            <person name="Chevret D."/>
            <person name="Drula E."/>
            <person name="Kwon M.J."/>
            <person name="Gouret P."/>
            <person name="Lesage-Meessen L."/>
            <person name="Lombard V."/>
            <person name="Mariette J."/>
            <person name="Noirot C."/>
            <person name="Park J."/>
            <person name="Patyshakuliyeva A."/>
            <person name="Wieneger R.A.B."/>
            <person name="Wosten H.A.B."/>
            <person name="Martin F."/>
            <person name="Coutinho P.M."/>
            <person name="de Vries R."/>
            <person name="Martinez A.T."/>
            <person name="Klopp C."/>
            <person name="Pontarotti P."/>
            <person name="Henrissat B."/>
            <person name="Record E."/>
        </authorList>
    </citation>
    <scope>NUCLEOTIDE SEQUENCE [LARGE SCALE GENOMIC DNA]</scope>
    <source>
        <strain evidence="1">BRFM137</strain>
    </source>
</reference>
<evidence type="ECO:0000313" key="1">
    <source>
        <dbReference type="EMBL" id="CDO77362.1"/>
    </source>
</evidence>
<dbReference type="EMBL" id="CCBP010000451">
    <property type="protein sequence ID" value="CDO77362.1"/>
    <property type="molecule type" value="Genomic_DNA"/>
</dbReference>
<accession>A0A060SS65</accession>
<protein>
    <submittedName>
        <fullName evidence="1">Uncharacterized protein</fullName>
    </submittedName>
</protein>
<proteinExistence type="predicted"/>
<dbReference type="OrthoDB" id="3133286at2759"/>
<dbReference type="Gene3D" id="3.30.460.40">
    <property type="match status" value="1"/>
</dbReference>
<evidence type="ECO:0000313" key="2">
    <source>
        <dbReference type="Proteomes" id="UP000029665"/>
    </source>
</evidence>
<sequence length="533" mass="60797">MAMYIPRSVLPQYLRPLLPSREISEFILRGDRFSAQQGFRIARQAMRILSRHGLHSCVIGGLAAYAYGSIEFPDDIDILVFTNQYDREALRSILVKADSHFYIDPYYQGQATHRTLLYRIAGGDPRCKIDIFVPGVMGMPDVPPEHLTRLSSHRDIPLMPLIPLLLLKLQAWADHTRSVKPHVHRKKGKDHAHINQLLPVARARGERIGANCLRWMPESMVAAAYAILESSAQPPYPLQGWESIGFTLKRTTKYPKSPVITYDQSPTVGVGVFTFRARFPTRTHSHGPPFKFGPYRATDDHTQLTYRSTPESQIIEVARKAISIFERHGLKCCLMGSLASYLYGVSRIPNDVDLVVLSTVYSQEALKEMLVRADKQFQLVRSRNPRATYRVLWYQIPGTYQRCKMDVLIPGILNIPAVQYRYIVSRKPYHLPLMPLIPQLLLKLQGWADHRVSSRSDMRAKQYLDVRDVDALLEIAYSKKIRIDDEDEKWVPAEMVQAATSTLRRYVVVASPNSLYRWKALGFALSAKPSLSE</sequence>
<comment type="caution">
    <text evidence="1">The sequence shown here is derived from an EMBL/GenBank/DDBJ whole genome shotgun (WGS) entry which is preliminary data.</text>
</comment>
<keyword evidence="2" id="KW-1185">Reference proteome</keyword>
<name>A0A060SS65_PYCCI</name>
<dbReference type="AlphaFoldDB" id="A0A060SS65"/>